<sequence length="355" mass="38743">MKTGFRGTFVISWSQTEIDGLEAAPVQSLELGSAWAWRGDTIRVDGPNDVLRLDMADGAERLRKRAARKVQRLIGAALEEGGILPPAPRRDLGTAPLPDDSFMVTNGARTYTVTLIDAGPGRMPLLMFVDEMPPRNSELWVMHSTLTPARDDRPEGGGVICFTPGTRIRTPKGSALIEELREGDLIQTKDNGAQPLEWIGSRRMTGARLHAMPHLRPVRFRPGALGIAQPDAPLLVSPDHRIVLQGAQARDLFNCDEVLVAAKDLINGHSVASDMSLREVTYVHVLLAEHQVMWANGVETESFHPASAPLTSLGAQDRARLLAAYPQLETDPHSYGGFARRNLSTSEAAILRHVA</sequence>
<feature type="domain" description="Hedgehog/Intein (Hint)" evidence="1">
    <location>
        <begin position="160"/>
        <end position="306"/>
    </location>
</feature>
<reference evidence="2" key="1">
    <citation type="submission" date="2023-01" db="EMBL/GenBank/DDBJ databases">
        <title>Comparative genomic analysis of cold water coral derived Sulfitobacter faviae: insights into their metabolism and habitat adaptation.</title>
        <authorList>
            <person name="Guo Y."/>
            <person name="Lin S."/>
            <person name="Huang Z."/>
            <person name="Tang K."/>
            <person name="Wang X."/>
        </authorList>
    </citation>
    <scope>NUCLEOTIDE SEQUENCE</scope>
    <source>
        <strain evidence="2">SCSIO W_1865</strain>
    </source>
</reference>
<dbReference type="RefSeq" id="WP_271689317.1">
    <property type="nucleotide sequence ID" value="NZ_CP116423.1"/>
</dbReference>
<dbReference type="Pfam" id="PF13403">
    <property type="entry name" value="Hint_2"/>
    <property type="match status" value="1"/>
</dbReference>
<accession>A0AAX3LQY2</accession>
<proteinExistence type="predicted"/>
<dbReference type="SUPFAM" id="SSF51294">
    <property type="entry name" value="Hedgehog/intein (Hint) domain"/>
    <property type="match status" value="1"/>
</dbReference>
<dbReference type="Proteomes" id="UP001210770">
    <property type="component" value="Chromosome"/>
</dbReference>
<organism evidence="2 3">
    <name type="scientific">Sulfitobacter faviae</name>
    <dbReference type="NCBI Taxonomy" id="1775881"/>
    <lineage>
        <taxon>Bacteria</taxon>
        <taxon>Pseudomonadati</taxon>
        <taxon>Pseudomonadota</taxon>
        <taxon>Alphaproteobacteria</taxon>
        <taxon>Rhodobacterales</taxon>
        <taxon>Roseobacteraceae</taxon>
        <taxon>Sulfitobacter</taxon>
    </lineage>
</organism>
<dbReference type="InterPro" id="IPR036844">
    <property type="entry name" value="Hint_dom_sf"/>
</dbReference>
<gene>
    <name evidence="2" type="ORF">PL336_04670</name>
</gene>
<dbReference type="InterPro" id="IPR028992">
    <property type="entry name" value="Hedgehog/Intein_dom"/>
</dbReference>
<evidence type="ECO:0000313" key="2">
    <source>
        <dbReference type="EMBL" id="WCE71144.1"/>
    </source>
</evidence>
<evidence type="ECO:0000259" key="1">
    <source>
        <dbReference type="Pfam" id="PF13403"/>
    </source>
</evidence>
<protein>
    <submittedName>
        <fullName evidence="2">Hint domain-containing protein</fullName>
    </submittedName>
</protein>
<dbReference type="AlphaFoldDB" id="A0AAX3LQY2"/>
<name>A0AAX3LQY2_9RHOB</name>
<dbReference type="Gene3D" id="2.170.16.10">
    <property type="entry name" value="Hedgehog/Intein (Hint) domain"/>
    <property type="match status" value="1"/>
</dbReference>
<evidence type="ECO:0000313" key="3">
    <source>
        <dbReference type="Proteomes" id="UP001210770"/>
    </source>
</evidence>
<dbReference type="EMBL" id="CP116423">
    <property type="protein sequence ID" value="WCE71144.1"/>
    <property type="molecule type" value="Genomic_DNA"/>
</dbReference>